<dbReference type="InterPro" id="IPR032675">
    <property type="entry name" value="LRR_dom_sf"/>
</dbReference>
<keyword evidence="2" id="KW-1185">Reference proteome</keyword>
<dbReference type="EMBL" id="MU004181">
    <property type="protein sequence ID" value="KAF2502649.1"/>
    <property type="molecule type" value="Genomic_DNA"/>
</dbReference>
<evidence type="ECO:0000313" key="2">
    <source>
        <dbReference type="Proteomes" id="UP000799750"/>
    </source>
</evidence>
<organism evidence="1 2">
    <name type="scientific">Lophium mytilinum</name>
    <dbReference type="NCBI Taxonomy" id="390894"/>
    <lineage>
        <taxon>Eukaryota</taxon>
        <taxon>Fungi</taxon>
        <taxon>Dikarya</taxon>
        <taxon>Ascomycota</taxon>
        <taxon>Pezizomycotina</taxon>
        <taxon>Dothideomycetes</taxon>
        <taxon>Pleosporomycetidae</taxon>
        <taxon>Mytilinidiales</taxon>
        <taxon>Mytilinidiaceae</taxon>
        <taxon>Lophium</taxon>
    </lineage>
</organism>
<proteinExistence type="predicted"/>
<evidence type="ECO:0000313" key="1">
    <source>
        <dbReference type="EMBL" id="KAF2502649.1"/>
    </source>
</evidence>
<accession>A0A6A6RD93</accession>
<dbReference type="OrthoDB" id="3799647at2759"/>
<protein>
    <submittedName>
        <fullName evidence="1">Uncharacterized protein</fullName>
    </submittedName>
</protein>
<name>A0A6A6RD93_9PEZI</name>
<reference evidence="1" key="1">
    <citation type="journal article" date="2020" name="Stud. Mycol.">
        <title>101 Dothideomycetes genomes: a test case for predicting lifestyles and emergence of pathogens.</title>
        <authorList>
            <person name="Haridas S."/>
            <person name="Albert R."/>
            <person name="Binder M."/>
            <person name="Bloem J."/>
            <person name="Labutti K."/>
            <person name="Salamov A."/>
            <person name="Andreopoulos B."/>
            <person name="Baker S."/>
            <person name="Barry K."/>
            <person name="Bills G."/>
            <person name="Bluhm B."/>
            <person name="Cannon C."/>
            <person name="Castanera R."/>
            <person name="Culley D."/>
            <person name="Daum C."/>
            <person name="Ezra D."/>
            <person name="Gonzalez J."/>
            <person name="Henrissat B."/>
            <person name="Kuo A."/>
            <person name="Liang C."/>
            <person name="Lipzen A."/>
            <person name="Lutzoni F."/>
            <person name="Magnuson J."/>
            <person name="Mondo S."/>
            <person name="Nolan M."/>
            <person name="Ohm R."/>
            <person name="Pangilinan J."/>
            <person name="Park H.-J."/>
            <person name="Ramirez L."/>
            <person name="Alfaro M."/>
            <person name="Sun H."/>
            <person name="Tritt A."/>
            <person name="Yoshinaga Y."/>
            <person name="Zwiers L.-H."/>
            <person name="Turgeon B."/>
            <person name="Goodwin S."/>
            <person name="Spatafora J."/>
            <person name="Crous P."/>
            <person name="Grigoriev I."/>
        </authorList>
    </citation>
    <scope>NUCLEOTIDE SEQUENCE</scope>
    <source>
        <strain evidence="1">CBS 269.34</strain>
    </source>
</reference>
<sequence length="563" mass="64434">MATLLSISADIQLLVLDLITRPSDLKSLCLACKHLRAIATPRLYHTISLDVRNQRKYGVLMRALCAGGGRNLCATRELILLDLKSRDEKYCRVPTLAEQNSPDVLDWTPLLESEDQIEFMIDTLIRTLPENTLNTFRFLSDSPTVKLSQRCRDMLGAMQGNLRHVQMPMQFAKFSENLLSMLYTKRVEQLESLNLVCSADGHDLYTGVLWKFPFPKLKQLCVQGKFISDDIQSLADYMRRDSISVSPSDALTSLKSTQLAHLDLRYVNLETFGPLLLLLIEKSALKSLTIRNCTYWATFLTDLEESSSNYRQTLRRLCVQYDDGFEADLIEDDLFNSCSFVEHFISTISGLEELYYYPNKDHETFTVDEMIKQGKTLKTLGLNLPYNNEFSNDAFLIIIVESCREIVQLSLRFPSIEIDDAVDDTLCRWIDRIQALPELRVLHIQNLLSTDEEDPPSTRKEADSVLQQLADFIFRRFYQSNSEAKLQLVAFGTESMCTEVEDHIFVPKLYFARGFRTDMWGCKVAVGIPTSLENLRHAVPNLNLLEFDPKIPESGQFPDYLSL</sequence>
<dbReference type="AlphaFoldDB" id="A0A6A6RD93"/>
<gene>
    <name evidence="1" type="ORF">BU16DRAFT_521366</name>
</gene>
<dbReference type="Proteomes" id="UP000799750">
    <property type="component" value="Unassembled WGS sequence"/>
</dbReference>
<dbReference type="Gene3D" id="3.80.10.10">
    <property type="entry name" value="Ribonuclease Inhibitor"/>
    <property type="match status" value="1"/>
</dbReference>
<dbReference type="SUPFAM" id="SSF52047">
    <property type="entry name" value="RNI-like"/>
    <property type="match status" value="1"/>
</dbReference>